<keyword evidence="2" id="KW-1185">Reference proteome</keyword>
<reference evidence="1 2" key="1">
    <citation type="submission" date="2014-03" db="EMBL/GenBank/DDBJ databases">
        <title>Draft genome of the hookworm Oesophagostomum dentatum.</title>
        <authorList>
            <person name="Mitreva M."/>
        </authorList>
    </citation>
    <scope>NUCLEOTIDE SEQUENCE [LARGE SCALE GENOMIC DNA]</scope>
    <source>
        <strain evidence="1 2">OD-Hann</strain>
    </source>
</reference>
<dbReference type="Proteomes" id="UP000053660">
    <property type="component" value="Unassembled WGS sequence"/>
</dbReference>
<name>A0A0B1TF74_OESDE</name>
<dbReference type="EMBL" id="KN549747">
    <property type="protein sequence ID" value="KHJ96163.1"/>
    <property type="molecule type" value="Genomic_DNA"/>
</dbReference>
<dbReference type="AlphaFoldDB" id="A0A0B1TF74"/>
<sequence length="31" mass="3341">MRAVTQLLTPALLHAQAQGRDTVEVSCSCKL</sequence>
<proteinExistence type="predicted"/>
<dbReference type="OrthoDB" id="10432315at2759"/>
<evidence type="ECO:0000313" key="2">
    <source>
        <dbReference type="Proteomes" id="UP000053660"/>
    </source>
</evidence>
<organism evidence="1 2">
    <name type="scientific">Oesophagostomum dentatum</name>
    <name type="common">Nodular worm</name>
    <dbReference type="NCBI Taxonomy" id="61180"/>
    <lineage>
        <taxon>Eukaryota</taxon>
        <taxon>Metazoa</taxon>
        <taxon>Ecdysozoa</taxon>
        <taxon>Nematoda</taxon>
        <taxon>Chromadorea</taxon>
        <taxon>Rhabditida</taxon>
        <taxon>Rhabditina</taxon>
        <taxon>Rhabditomorpha</taxon>
        <taxon>Strongyloidea</taxon>
        <taxon>Strongylidae</taxon>
        <taxon>Oesophagostomum</taxon>
    </lineage>
</organism>
<gene>
    <name evidence="1" type="ORF">OESDEN_03879</name>
</gene>
<protein>
    <submittedName>
        <fullName evidence="1">Uncharacterized protein</fullName>
    </submittedName>
</protein>
<accession>A0A0B1TF74</accession>
<evidence type="ECO:0000313" key="1">
    <source>
        <dbReference type="EMBL" id="KHJ96163.1"/>
    </source>
</evidence>